<proteinExistence type="predicted"/>
<dbReference type="Proteomes" id="UP000828390">
    <property type="component" value="Unassembled WGS sequence"/>
</dbReference>
<accession>A0A9D4M5Q7</accession>
<protein>
    <submittedName>
        <fullName evidence="1">Uncharacterized protein</fullName>
    </submittedName>
</protein>
<dbReference type="EMBL" id="JAIWYP010000002">
    <property type="protein sequence ID" value="KAH3870183.1"/>
    <property type="molecule type" value="Genomic_DNA"/>
</dbReference>
<comment type="caution">
    <text evidence="1">The sequence shown here is derived from an EMBL/GenBank/DDBJ whole genome shotgun (WGS) entry which is preliminary data.</text>
</comment>
<sequence length="50" mass="5285">MGFVKFQTKPNVYCIISGSKDNEFADGVYSGRVADCGKATHDVDVSGGRG</sequence>
<reference evidence="1" key="2">
    <citation type="submission" date="2020-11" db="EMBL/GenBank/DDBJ databases">
        <authorList>
            <person name="McCartney M.A."/>
            <person name="Auch B."/>
            <person name="Kono T."/>
            <person name="Mallez S."/>
            <person name="Becker A."/>
            <person name="Gohl D.M."/>
            <person name="Silverstein K.A.T."/>
            <person name="Koren S."/>
            <person name="Bechman K.B."/>
            <person name="Herman A."/>
            <person name="Abrahante J.E."/>
            <person name="Garbe J."/>
        </authorList>
    </citation>
    <scope>NUCLEOTIDE SEQUENCE</scope>
    <source>
        <strain evidence="1">Duluth1</strain>
        <tissue evidence="1">Whole animal</tissue>
    </source>
</reference>
<dbReference type="AlphaFoldDB" id="A0A9D4M5Q7"/>
<keyword evidence="2" id="KW-1185">Reference proteome</keyword>
<reference evidence="1" key="1">
    <citation type="journal article" date="2019" name="bioRxiv">
        <title>The Genome of the Zebra Mussel, Dreissena polymorpha: A Resource for Invasive Species Research.</title>
        <authorList>
            <person name="McCartney M.A."/>
            <person name="Auch B."/>
            <person name="Kono T."/>
            <person name="Mallez S."/>
            <person name="Zhang Y."/>
            <person name="Obille A."/>
            <person name="Becker A."/>
            <person name="Abrahante J.E."/>
            <person name="Garbe J."/>
            <person name="Badalamenti J.P."/>
            <person name="Herman A."/>
            <person name="Mangelson H."/>
            <person name="Liachko I."/>
            <person name="Sullivan S."/>
            <person name="Sone E.D."/>
            <person name="Koren S."/>
            <person name="Silverstein K.A.T."/>
            <person name="Beckman K.B."/>
            <person name="Gohl D.M."/>
        </authorList>
    </citation>
    <scope>NUCLEOTIDE SEQUENCE</scope>
    <source>
        <strain evidence="1">Duluth1</strain>
        <tissue evidence="1">Whole animal</tissue>
    </source>
</reference>
<evidence type="ECO:0000313" key="1">
    <source>
        <dbReference type="EMBL" id="KAH3870183.1"/>
    </source>
</evidence>
<name>A0A9D4M5Q7_DREPO</name>
<gene>
    <name evidence="1" type="ORF">DPMN_033365</name>
</gene>
<organism evidence="1 2">
    <name type="scientific">Dreissena polymorpha</name>
    <name type="common">Zebra mussel</name>
    <name type="synonym">Mytilus polymorpha</name>
    <dbReference type="NCBI Taxonomy" id="45954"/>
    <lineage>
        <taxon>Eukaryota</taxon>
        <taxon>Metazoa</taxon>
        <taxon>Spiralia</taxon>
        <taxon>Lophotrochozoa</taxon>
        <taxon>Mollusca</taxon>
        <taxon>Bivalvia</taxon>
        <taxon>Autobranchia</taxon>
        <taxon>Heteroconchia</taxon>
        <taxon>Euheterodonta</taxon>
        <taxon>Imparidentia</taxon>
        <taxon>Neoheterodontei</taxon>
        <taxon>Myida</taxon>
        <taxon>Dreissenoidea</taxon>
        <taxon>Dreissenidae</taxon>
        <taxon>Dreissena</taxon>
    </lineage>
</organism>
<evidence type="ECO:0000313" key="2">
    <source>
        <dbReference type="Proteomes" id="UP000828390"/>
    </source>
</evidence>